<gene>
    <name evidence="3" type="ORF">CCMP2556_LOCUS325</name>
</gene>
<feature type="region of interest" description="Disordered" evidence="1">
    <location>
        <begin position="1"/>
        <end position="33"/>
    </location>
</feature>
<dbReference type="PANTHER" id="PTHR11106:SF27">
    <property type="entry name" value="MACRO DOMAIN-CONTAINING PROTEIN"/>
    <property type="match status" value="1"/>
</dbReference>
<dbReference type="InterPro" id="IPR002589">
    <property type="entry name" value="Macro_dom"/>
</dbReference>
<dbReference type="SMART" id="SM00506">
    <property type="entry name" value="A1pp"/>
    <property type="match status" value="1"/>
</dbReference>
<organism evidence="3 4">
    <name type="scientific">Durusdinium trenchii</name>
    <dbReference type="NCBI Taxonomy" id="1381693"/>
    <lineage>
        <taxon>Eukaryota</taxon>
        <taxon>Sar</taxon>
        <taxon>Alveolata</taxon>
        <taxon>Dinophyceae</taxon>
        <taxon>Suessiales</taxon>
        <taxon>Symbiodiniaceae</taxon>
        <taxon>Durusdinium</taxon>
    </lineage>
</organism>
<name>A0ABP0H6R0_9DINO</name>
<evidence type="ECO:0000256" key="1">
    <source>
        <dbReference type="SAM" id="MobiDB-lite"/>
    </source>
</evidence>
<feature type="region of interest" description="Disordered" evidence="1">
    <location>
        <begin position="66"/>
        <end position="94"/>
    </location>
</feature>
<dbReference type="Gene3D" id="3.40.220.10">
    <property type="entry name" value="Leucine Aminopeptidase, subunit E, domain 1"/>
    <property type="match status" value="1"/>
</dbReference>
<dbReference type="InterPro" id="IPR043472">
    <property type="entry name" value="Macro_dom-like"/>
</dbReference>
<sequence length="457" mass="51507">MASPVRSSGQLPPRSLRFGKEASTAKGSTSRLTPVQLAKVAREECEKLMGSVSSVYSPAELERAKQMKAREYEARPDQLPPDDPQRPPLPANNAPLEDFHRLRLLDGLEGVLNKDRGKIDAWLNRLQTKERQEQLSDLDEWFENFREREPELAKFLRDCESEVEQGRILCQRSENLVNKLSEDAVHTRHEVEAFVGRKLKPMAGAGEGGMVHAVERKRRLAQIHHDEAHLAKRVLDEMMQEREEALVQAKKDFYDQRLSRMRMQQAEQDEIQQLQSNIDERWGFAGRKSADAALHEKAGPELLAECRAQASSLKFGEVVVTKAPNLKARYVLHTVVPGHPSSKDPRPMPVDRAADYASDVAEAQQLLRQSFRGLVAKAVELNAKSFCCPAIGSGIRGFPASFVAKEGLHLLVPQAEGSIAQEVPYVEVRFWDHHVLNAWTLEACQRKLEECEDHATV</sequence>
<feature type="compositionally biased region" description="Pro residues" evidence="1">
    <location>
        <begin position="78"/>
        <end position="90"/>
    </location>
</feature>
<dbReference type="Proteomes" id="UP001642484">
    <property type="component" value="Unassembled WGS sequence"/>
</dbReference>
<evidence type="ECO:0000313" key="4">
    <source>
        <dbReference type="Proteomes" id="UP001642484"/>
    </source>
</evidence>
<dbReference type="SUPFAM" id="SSF52949">
    <property type="entry name" value="Macro domain-like"/>
    <property type="match status" value="1"/>
</dbReference>
<proteinExistence type="predicted"/>
<feature type="compositionally biased region" description="Basic and acidic residues" evidence="1">
    <location>
        <begin position="66"/>
        <end position="76"/>
    </location>
</feature>
<keyword evidence="4" id="KW-1185">Reference proteome</keyword>
<feature type="domain" description="Macro" evidence="2">
    <location>
        <begin position="233"/>
        <end position="457"/>
    </location>
</feature>
<protein>
    <recommendedName>
        <fullName evidence="2">Macro domain-containing protein</fullName>
    </recommendedName>
</protein>
<comment type="caution">
    <text evidence="3">The sequence shown here is derived from an EMBL/GenBank/DDBJ whole genome shotgun (WGS) entry which is preliminary data.</text>
</comment>
<evidence type="ECO:0000313" key="3">
    <source>
        <dbReference type="EMBL" id="CAK8985919.1"/>
    </source>
</evidence>
<dbReference type="PANTHER" id="PTHR11106">
    <property type="entry name" value="GANGLIOSIDE INDUCED DIFFERENTIATION ASSOCIATED PROTEIN 2-RELATED"/>
    <property type="match status" value="1"/>
</dbReference>
<feature type="compositionally biased region" description="Polar residues" evidence="1">
    <location>
        <begin position="1"/>
        <end position="10"/>
    </location>
</feature>
<dbReference type="Pfam" id="PF01661">
    <property type="entry name" value="Macro"/>
    <property type="match status" value="1"/>
</dbReference>
<dbReference type="PROSITE" id="PS51154">
    <property type="entry name" value="MACRO"/>
    <property type="match status" value="1"/>
</dbReference>
<dbReference type="EMBL" id="CAXAMN010000015">
    <property type="protein sequence ID" value="CAK8985919.1"/>
    <property type="molecule type" value="Genomic_DNA"/>
</dbReference>
<accession>A0ABP0H6R0</accession>
<reference evidence="3 4" key="1">
    <citation type="submission" date="2024-02" db="EMBL/GenBank/DDBJ databases">
        <authorList>
            <person name="Chen Y."/>
            <person name="Shah S."/>
            <person name="Dougan E. K."/>
            <person name="Thang M."/>
            <person name="Chan C."/>
        </authorList>
    </citation>
    <scope>NUCLEOTIDE SEQUENCE [LARGE SCALE GENOMIC DNA]</scope>
</reference>
<evidence type="ECO:0000259" key="2">
    <source>
        <dbReference type="PROSITE" id="PS51154"/>
    </source>
</evidence>